<dbReference type="InterPro" id="IPR026045">
    <property type="entry name" value="Ferric-bd"/>
</dbReference>
<feature type="binding site" evidence="2">
    <location>
        <position position="238"/>
    </location>
    <ligand>
        <name>Fe cation</name>
        <dbReference type="ChEBI" id="CHEBI:24875"/>
    </ligand>
</feature>
<dbReference type="OrthoDB" id="9769567at2"/>
<sequence length="346" mass="37082">MQRRAFIRGLAATGIIGSGFGLSGFARIANAANSISVDQLPKLTGELTLYLGRGEGGLYENVLQAIQDRNPGFKLNIRRGATAALANTLIAEAKAGVKRADLFWAVDTGSIGVVTDAGLAKPLPQDLIQQLSPGFQYPLWSPVTGRIRTLPYNTDRLTAAEIPDSILALADSDVKIGWAPAYASFQSFVTAMRLLEGDKVTKDWLKAINGKAKKYAGELGVVMGVERGEVDIGFANHYYTLRLKAGKPDASVSLAYTNNDAGCLVNASGIVALSDGELPVNFIRYLLTKEVQSYLASEAYEIPLVSDVASPPGLQDLSTLNPPELDLRKLADLRPTINMMRSIGLL</sequence>
<evidence type="ECO:0000313" key="3">
    <source>
        <dbReference type="EMBL" id="SHG87228.1"/>
    </source>
</evidence>
<dbReference type="Gene3D" id="3.40.190.10">
    <property type="entry name" value="Periplasmic binding protein-like II"/>
    <property type="match status" value="2"/>
</dbReference>
<keyword evidence="4" id="KW-1185">Reference proteome</keyword>
<organism evidence="3 4">
    <name type="scientific">Marisediminitalea aggregata</name>
    <dbReference type="NCBI Taxonomy" id="634436"/>
    <lineage>
        <taxon>Bacteria</taxon>
        <taxon>Pseudomonadati</taxon>
        <taxon>Pseudomonadota</taxon>
        <taxon>Gammaproteobacteria</taxon>
        <taxon>Alteromonadales</taxon>
        <taxon>Alteromonadaceae</taxon>
        <taxon>Marisediminitalea</taxon>
    </lineage>
</organism>
<dbReference type="PANTHER" id="PTHR30006:SF24">
    <property type="entry name" value="SLL0237 PROTEIN"/>
    <property type="match status" value="1"/>
</dbReference>
<dbReference type="EMBL" id="FQWD01000005">
    <property type="protein sequence ID" value="SHG87228.1"/>
    <property type="molecule type" value="Genomic_DNA"/>
</dbReference>
<dbReference type="AlphaFoldDB" id="A0A1M5NCJ1"/>
<dbReference type="SUPFAM" id="SSF53850">
    <property type="entry name" value="Periplasmic binding protein-like II"/>
    <property type="match status" value="1"/>
</dbReference>
<evidence type="ECO:0000256" key="1">
    <source>
        <dbReference type="ARBA" id="ARBA00022729"/>
    </source>
</evidence>
<accession>A0A1M5NCJ1</accession>
<dbReference type="STRING" id="634436.SAMN05216361_3174"/>
<gene>
    <name evidence="3" type="ORF">SAMN05216361_3174</name>
</gene>
<dbReference type="Pfam" id="PF01547">
    <property type="entry name" value="SBP_bac_1"/>
    <property type="match status" value="1"/>
</dbReference>
<keyword evidence="2" id="KW-0408">Iron</keyword>
<dbReference type="RefSeq" id="WP_073324149.1">
    <property type="nucleotide sequence ID" value="NZ_FQWD01000005.1"/>
</dbReference>
<reference evidence="4" key="1">
    <citation type="submission" date="2016-11" db="EMBL/GenBank/DDBJ databases">
        <authorList>
            <person name="Varghese N."/>
            <person name="Submissions S."/>
        </authorList>
    </citation>
    <scope>NUCLEOTIDE SEQUENCE [LARGE SCALE GENOMIC DNA]</scope>
    <source>
        <strain evidence="4">CGMCC 1.8995</strain>
    </source>
</reference>
<evidence type="ECO:0000313" key="4">
    <source>
        <dbReference type="Proteomes" id="UP000184520"/>
    </source>
</evidence>
<dbReference type="InterPro" id="IPR006059">
    <property type="entry name" value="SBP"/>
</dbReference>
<dbReference type="GO" id="GO:0046872">
    <property type="term" value="F:metal ion binding"/>
    <property type="evidence" value="ECO:0007669"/>
    <property type="project" value="UniProtKB-KW"/>
</dbReference>
<dbReference type="Proteomes" id="UP000184520">
    <property type="component" value="Unassembled WGS sequence"/>
</dbReference>
<keyword evidence="2" id="KW-0479">Metal-binding</keyword>
<dbReference type="PANTHER" id="PTHR30006">
    <property type="entry name" value="THIAMINE-BINDING PERIPLASMIC PROTEIN-RELATED"/>
    <property type="match status" value="1"/>
</dbReference>
<keyword evidence="1" id="KW-0732">Signal</keyword>
<feature type="binding site" evidence="2">
    <location>
        <position position="239"/>
    </location>
    <ligand>
        <name>Fe cation</name>
        <dbReference type="ChEBI" id="CHEBI:24875"/>
    </ligand>
</feature>
<name>A0A1M5NCJ1_9ALTE</name>
<dbReference type="PIRSF" id="PIRSF002825">
    <property type="entry name" value="CfbpA"/>
    <property type="match status" value="1"/>
</dbReference>
<protein>
    <submittedName>
        <fullName evidence="3">Iron(III) transport system substrate-binding protein</fullName>
    </submittedName>
</protein>
<evidence type="ECO:0000256" key="2">
    <source>
        <dbReference type="PIRSR" id="PIRSR002825-1"/>
    </source>
</evidence>
<proteinExistence type="predicted"/>